<reference evidence="1" key="1">
    <citation type="submission" date="2022-07" db="EMBL/GenBank/DDBJ databases">
        <title>Phylogenomic reconstructions and comparative analyses of Kickxellomycotina fungi.</title>
        <authorList>
            <person name="Reynolds N.K."/>
            <person name="Stajich J.E."/>
            <person name="Barry K."/>
            <person name="Grigoriev I.V."/>
            <person name="Crous P."/>
            <person name="Smith M.E."/>
        </authorList>
    </citation>
    <scope>NUCLEOTIDE SEQUENCE</scope>
    <source>
        <strain evidence="1">BCRC 34780</strain>
    </source>
</reference>
<accession>A0ACC1KR93</accession>
<name>A0ACC1KR93_9FUNG</name>
<dbReference type="EMBL" id="JANBUN010002849">
    <property type="protein sequence ID" value="KAJ2793523.1"/>
    <property type="molecule type" value="Genomic_DNA"/>
</dbReference>
<dbReference type="Proteomes" id="UP001140087">
    <property type="component" value="Unassembled WGS sequence"/>
</dbReference>
<comment type="caution">
    <text evidence="1">The sequence shown here is derived from an EMBL/GenBank/DDBJ whole genome shotgun (WGS) entry which is preliminary data.</text>
</comment>
<evidence type="ECO:0000313" key="1">
    <source>
        <dbReference type="EMBL" id="KAJ2793523.1"/>
    </source>
</evidence>
<organism evidence="1 2">
    <name type="scientific">Coemansia helicoidea</name>
    <dbReference type="NCBI Taxonomy" id="1286919"/>
    <lineage>
        <taxon>Eukaryota</taxon>
        <taxon>Fungi</taxon>
        <taxon>Fungi incertae sedis</taxon>
        <taxon>Zoopagomycota</taxon>
        <taxon>Kickxellomycotina</taxon>
        <taxon>Kickxellomycetes</taxon>
        <taxon>Kickxellales</taxon>
        <taxon>Kickxellaceae</taxon>
        <taxon>Coemansia</taxon>
    </lineage>
</organism>
<evidence type="ECO:0000313" key="2">
    <source>
        <dbReference type="Proteomes" id="UP001140087"/>
    </source>
</evidence>
<keyword evidence="2" id="KW-1185">Reference proteome</keyword>
<sequence>VTTSEALVANDADAEVPPMDSNAVDDSAADDRPEDDKPEDEAAEEPAEEQAKPKSKGKKKKNKGKKAKESTKADEPEEPEEPTAVPNGTSIAALGSAMEDVSLSDKEQCQDEPPKEVDDAPLAAPQMAAREVKAADDAAEAQHEPPEQSCDKTADDWQAESDDGEVPHMRKRLCERWLDNLIMIMFDDLRTYTNWRTKMHNLRATGQPIRHQFTQAEWEALGDLALRLQRPSEAREAYEYALNIRFSAKAWLRLLEMHTGTYAQMQKEEVERHEAVVPLAPLASTDALIMALDAAVWLAVYNDRWYNNMAYPNPLCSHIIKLVGIHGLSKVHNTLISMNLRPTVFAILRTHLDVAEKLEVAGTKW</sequence>
<proteinExistence type="predicted"/>
<feature type="non-terminal residue" evidence="1">
    <location>
        <position position="1"/>
    </location>
</feature>
<gene>
    <name evidence="1" type="primary">BUD7_1</name>
    <name evidence="1" type="ORF">H4R21_005863</name>
</gene>
<protein>
    <submittedName>
        <fullName evidence="1">Bud site selection protein</fullName>
    </submittedName>
</protein>